<protein>
    <recommendedName>
        <fullName evidence="4">Permease of the major facilitator superfamily</fullName>
    </recommendedName>
</protein>
<organism evidence="2 3">
    <name type="scientific">Pseudomonas chlororaphis</name>
    <dbReference type="NCBI Taxonomy" id="587753"/>
    <lineage>
        <taxon>Bacteria</taxon>
        <taxon>Pseudomonadati</taxon>
        <taxon>Pseudomonadota</taxon>
        <taxon>Gammaproteobacteria</taxon>
        <taxon>Pseudomonadales</taxon>
        <taxon>Pseudomonadaceae</taxon>
        <taxon>Pseudomonas</taxon>
    </lineage>
</organism>
<feature type="transmembrane region" description="Helical" evidence="1">
    <location>
        <begin position="124"/>
        <end position="150"/>
    </location>
</feature>
<accession>A0A1Q8EK29</accession>
<dbReference type="EMBL" id="MSCT01000020">
    <property type="protein sequence ID" value="OLF52135.1"/>
    <property type="molecule type" value="Genomic_DNA"/>
</dbReference>
<evidence type="ECO:0000313" key="3">
    <source>
        <dbReference type="Proteomes" id="UP000185578"/>
    </source>
</evidence>
<reference evidence="2 3" key="1">
    <citation type="submission" date="2016-12" db="EMBL/GenBank/DDBJ databases">
        <authorList>
            <person name="Song W.-J."/>
            <person name="Kurnit D.M."/>
        </authorList>
    </citation>
    <scope>NUCLEOTIDE SEQUENCE [LARGE SCALE GENOMIC DNA]</scope>
    <source>
        <strain evidence="2 3">PCL1601</strain>
    </source>
</reference>
<keyword evidence="1" id="KW-0472">Membrane</keyword>
<sequence>MDTPNPFQTPAAELQTPAAASASLHLYSINAVGLATFLGTSLAGSYMIASNLKALGRESEVKKAWYIGVGVFVLMMVLGAVLPESVPTVVFVLPPIFAMNTYARQLFGSVVIEHKLSKGPFFSLWRVAGISLLFMLAIVVALVPLVMVFYPD</sequence>
<proteinExistence type="predicted"/>
<keyword evidence="1" id="KW-1133">Transmembrane helix</keyword>
<dbReference type="OrthoDB" id="6992770at2"/>
<dbReference type="RefSeq" id="WP_075121876.1">
    <property type="nucleotide sequence ID" value="NZ_MSCT01000020.1"/>
</dbReference>
<name>A0A1Q8EK29_9PSED</name>
<feature type="transmembrane region" description="Helical" evidence="1">
    <location>
        <begin position="31"/>
        <end position="52"/>
    </location>
</feature>
<dbReference type="Proteomes" id="UP000185578">
    <property type="component" value="Unassembled WGS sequence"/>
</dbReference>
<evidence type="ECO:0008006" key="4">
    <source>
        <dbReference type="Google" id="ProtNLM"/>
    </source>
</evidence>
<evidence type="ECO:0000256" key="1">
    <source>
        <dbReference type="SAM" id="Phobius"/>
    </source>
</evidence>
<comment type="caution">
    <text evidence="2">The sequence shown here is derived from an EMBL/GenBank/DDBJ whole genome shotgun (WGS) entry which is preliminary data.</text>
</comment>
<gene>
    <name evidence="2" type="ORF">BTN82_25770</name>
</gene>
<feature type="transmembrane region" description="Helical" evidence="1">
    <location>
        <begin position="64"/>
        <end position="82"/>
    </location>
</feature>
<feature type="transmembrane region" description="Helical" evidence="1">
    <location>
        <begin position="88"/>
        <end position="112"/>
    </location>
</feature>
<dbReference type="AlphaFoldDB" id="A0A1Q8EK29"/>
<keyword evidence="1" id="KW-0812">Transmembrane</keyword>
<evidence type="ECO:0000313" key="2">
    <source>
        <dbReference type="EMBL" id="OLF52135.1"/>
    </source>
</evidence>